<evidence type="ECO:0000313" key="3">
    <source>
        <dbReference type="Proteomes" id="UP001500236"/>
    </source>
</evidence>
<proteinExistence type="predicted"/>
<feature type="region of interest" description="Disordered" evidence="1">
    <location>
        <begin position="41"/>
        <end position="60"/>
    </location>
</feature>
<protein>
    <recommendedName>
        <fullName evidence="4">SPOR domain-containing protein</fullName>
    </recommendedName>
</protein>
<dbReference type="Proteomes" id="UP001500236">
    <property type="component" value="Unassembled WGS sequence"/>
</dbReference>
<keyword evidence="3" id="KW-1185">Reference proteome</keyword>
<gene>
    <name evidence="2" type="ORF">GCM10010529_04600</name>
</gene>
<reference evidence="3" key="1">
    <citation type="journal article" date="2019" name="Int. J. Syst. Evol. Microbiol.">
        <title>The Global Catalogue of Microorganisms (GCM) 10K type strain sequencing project: providing services to taxonomists for standard genome sequencing and annotation.</title>
        <authorList>
            <consortium name="The Broad Institute Genomics Platform"/>
            <consortium name="The Broad Institute Genome Sequencing Center for Infectious Disease"/>
            <person name="Wu L."/>
            <person name="Ma J."/>
        </authorList>
    </citation>
    <scope>NUCLEOTIDE SEQUENCE [LARGE SCALE GENOMIC DNA]</scope>
    <source>
        <strain evidence="3">JCM 14309</strain>
    </source>
</reference>
<name>A0ABP6LSS5_9MICC</name>
<organism evidence="2 3">
    <name type="scientific">Nesterenkonia aethiopica</name>
    <dbReference type="NCBI Taxonomy" id="269144"/>
    <lineage>
        <taxon>Bacteria</taxon>
        <taxon>Bacillati</taxon>
        <taxon>Actinomycetota</taxon>
        <taxon>Actinomycetes</taxon>
        <taxon>Micrococcales</taxon>
        <taxon>Micrococcaceae</taxon>
        <taxon>Nesterenkonia</taxon>
    </lineage>
</organism>
<dbReference type="RefSeq" id="WP_344683076.1">
    <property type="nucleotide sequence ID" value="NZ_BAAAVT010000002.1"/>
</dbReference>
<comment type="caution">
    <text evidence="2">The sequence shown here is derived from an EMBL/GenBank/DDBJ whole genome shotgun (WGS) entry which is preliminary data.</text>
</comment>
<evidence type="ECO:0000313" key="2">
    <source>
        <dbReference type="EMBL" id="GAA3053660.1"/>
    </source>
</evidence>
<feature type="compositionally biased region" description="Basic and acidic residues" evidence="1">
    <location>
        <begin position="41"/>
        <end position="51"/>
    </location>
</feature>
<sequence length="60" mass="6855">MSTQYWYNVRTGEVEQGAQSSWKHLLGPYNSHAEAARAMEKVRANNERWDESDPAEDAEG</sequence>
<accession>A0ABP6LSS5</accession>
<dbReference type="EMBL" id="BAAAVT010000002">
    <property type="protein sequence ID" value="GAA3053660.1"/>
    <property type="molecule type" value="Genomic_DNA"/>
</dbReference>
<evidence type="ECO:0008006" key="4">
    <source>
        <dbReference type="Google" id="ProtNLM"/>
    </source>
</evidence>
<evidence type="ECO:0000256" key="1">
    <source>
        <dbReference type="SAM" id="MobiDB-lite"/>
    </source>
</evidence>